<evidence type="ECO:0000313" key="2">
    <source>
        <dbReference type="EMBL" id="CAG9329955.1"/>
    </source>
</evidence>
<evidence type="ECO:0000256" key="1">
    <source>
        <dbReference type="SAM" id="SignalP"/>
    </source>
</evidence>
<reference evidence="2" key="1">
    <citation type="submission" date="2021-09" db="EMBL/GenBank/DDBJ databases">
        <authorList>
            <consortium name="AG Swart"/>
            <person name="Singh M."/>
            <person name="Singh A."/>
            <person name="Seah K."/>
            <person name="Emmerich C."/>
        </authorList>
    </citation>
    <scope>NUCLEOTIDE SEQUENCE</scope>
    <source>
        <strain evidence="2">ATCC30299</strain>
    </source>
</reference>
<comment type="caution">
    <text evidence="2">The sequence shown here is derived from an EMBL/GenBank/DDBJ whole genome shotgun (WGS) entry which is preliminary data.</text>
</comment>
<dbReference type="Proteomes" id="UP001162131">
    <property type="component" value="Unassembled WGS sequence"/>
</dbReference>
<gene>
    <name evidence="2" type="ORF">BSTOLATCC_MIC50071</name>
</gene>
<feature type="chain" id="PRO_5043840838" evidence="1">
    <location>
        <begin position="22"/>
        <end position="93"/>
    </location>
</feature>
<feature type="signal peptide" evidence="1">
    <location>
        <begin position="1"/>
        <end position="21"/>
    </location>
</feature>
<dbReference type="EMBL" id="CAJZBQ010000050">
    <property type="protein sequence ID" value="CAG9329955.1"/>
    <property type="molecule type" value="Genomic_DNA"/>
</dbReference>
<keyword evidence="1" id="KW-0732">Signal</keyword>
<name>A0AAU9JSU0_9CILI</name>
<evidence type="ECO:0000313" key="3">
    <source>
        <dbReference type="Proteomes" id="UP001162131"/>
    </source>
</evidence>
<proteinExistence type="predicted"/>
<keyword evidence="3" id="KW-1185">Reference proteome</keyword>
<organism evidence="2 3">
    <name type="scientific">Blepharisma stoltei</name>
    <dbReference type="NCBI Taxonomy" id="1481888"/>
    <lineage>
        <taxon>Eukaryota</taxon>
        <taxon>Sar</taxon>
        <taxon>Alveolata</taxon>
        <taxon>Ciliophora</taxon>
        <taxon>Postciliodesmatophora</taxon>
        <taxon>Heterotrichea</taxon>
        <taxon>Heterotrichida</taxon>
        <taxon>Blepharismidae</taxon>
        <taxon>Blepharisma</taxon>
    </lineage>
</organism>
<protein>
    <submittedName>
        <fullName evidence="2">Uncharacterized protein</fullName>
    </submittedName>
</protein>
<dbReference type="AlphaFoldDB" id="A0AAU9JSU0"/>
<accession>A0AAU9JSU0</accession>
<sequence>MWQRLSIFIIWLELSIQSVASHDDEITKFFLSEIEDYVKSNTFEGIPKLSASGCNPPISNCVSCITPSKCASCSASYLPNADNTQWLILWNLQ</sequence>